<dbReference type="InterPro" id="IPR000847">
    <property type="entry name" value="LysR_HTH_N"/>
</dbReference>
<dbReference type="OrthoDB" id="8717159at2"/>
<evidence type="ECO:0000313" key="6">
    <source>
        <dbReference type="EMBL" id="RKN37064.1"/>
    </source>
</evidence>
<dbReference type="GO" id="GO:0003677">
    <property type="term" value="F:DNA binding"/>
    <property type="evidence" value="ECO:0007669"/>
    <property type="project" value="UniProtKB-KW"/>
</dbReference>
<dbReference type="CDD" id="cd08460">
    <property type="entry name" value="PBP2_DntR_like_1"/>
    <property type="match status" value="1"/>
</dbReference>
<keyword evidence="2" id="KW-0805">Transcription regulation</keyword>
<evidence type="ECO:0000313" key="7">
    <source>
        <dbReference type="Proteomes" id="UP000272474"/>
    </source>
</evidence>
<reference evidence="6 7" key="1">
    <citation type="journal article" date="2014" name="Int. J. Syst. Evol. Microbiol.">
        <title>Streptomyces hoynatensis sp. nov., isolated from deep marine sediment.</title>
        <authorList>
            <person name="Veyisoglu A."/>
            <person name="Sahin N."/>
        </authorList>
    </citation>
    <scope>NUCLEOTIDE SEQUENCE [LARGE SCALE GENOMIC DNA]</scope>
    <source>
        <strain evidence="6 7">KCTC 29097</strain>
    </source>
</reference>
<dbReference type="Pfam" id="PF03466">
    <property type="entry name" value="LysR_substrate"/>
    <property type="match status" value="1"/>
</dbReference>
<evidence type="ECO:0000256" key="2">
    <source>
        <dbReference type="ARBA" id="ARBA00023015"/>
    </source>
</evidence>
<evidence type="ECO:0000259" key="5">
    <source>
        <dbReference type="PROSITE" id="PS50931"/>
    </source>
</evidence>
<dbReference type="Gene3D" id="3.40.190.10">
    <property type="entry name" value="Periplasmic binding protein-like II"/>
    <property type="match status" value="2"/>
</dbReference>
<dbReference type="SUPFAM" id="SSF53850">
    <property type="entry name" value="Periplasmic binding protein-like II"/>
    <property type="match status" value="1"/>
</dbReference>
<feature type="domain" description="HTH lysR-type" evidence="5">
    <location>
        <begin position="9"/>
        <end position="66"/>
    </location>
</feature>
<dbReference type="InterPro" id="IPR036390">
    <property type="entry name" value="WH_DNA-bd_sf"/>
</dbReference>
<dbReference type="Gene3D" id="1.10.10.10">
    <property type="entry name" value="Winged helix-like DNA-binding domain superfamily/Winged helix DNA-binding domain"/>
    <property type="match status" value="1"/>
</dbReference>
<dbReference type="SUPFAM" id="SSF46785">
    <property type="entry name" value="Winged helix' DNA-binding domain"/>
    <property type="match status" value="1"/>
</dbReference>
<evidence type="ECO:0000256" key="4">
    <source>
        <dbReference type="ARBA" id="ARBA00023163"/>
    </source>
</evidence>
<dbReference type="PROSITE" id="PS50931">
    <property type="entry name" value="HTH_LYSR"/>
    <property type="match status" value="1"/>
</dbReference>
<comment type="caution">
    <text evidence="6">The sequence shown here is derived from an EMBL/GenBank/DDBJ whole genome shotgun (WGS) entry which is preliminary data.</text>
</comment>
<protein>
    <submittedName>
        <fullName evidence="6">LysR family transcriptional regulator</fullName>
    </submittedName>
</protein>
<accession>A0A3A9YNT2</accession>
<evidence type="ECO:0000256" key="3">
    <source>
        <dbReference type="ARBA" id="ARBA00023125"/>
    </source>
</evidence>
<dbReference type="InterPro" id="IPR005119">
    <property type="entry name" value="LysR_subst-bd"/>
</dbReference>
<name>A0A3A9YNT2_9ACTN</name>
<evidence type="ECO:0000256" key="1">
    <source>
        <dbReference type="ARBA" id="ARBA00009437"/>
    </source>
</evidence>
<dbReference type="InterPro" id="IPR050389">
    <property type="entry name" value="LysR-type_TF"/>
</dbReference>
<proteinExistence type="inferred from homology"/>
<dbReference type="EMBL" id="RBAL01000028">
    <property type="protein sequence ID" value="RKN37064.1"/>
    <property type="molecule type" value="Genomic_DNA"/>
</dbReference>
<dbReference type="InterPro" id="IPR036388">
    <property type="entry name" value="WH-like_DNA-bd_sf"/>
</dbReference>
<keyword evidence="3" id="KW-0238">DNA-binding</keyword>
<keyword evidence="4" id="KW-0804">Transcription</keyword>
<dbReference type="Pfam" id="PF00126">
    <property type="entry name" value="HTH_1"/>
    <property type="match status" value="1"/>
</dbReference>
<dbReference type="RefSeq" id="WP_120684753.1">
    <property type="nucleotide sequence ID" value="NZ_RBAL01000028.1"/>
</dbReference>
<dbReference type="AlphaFoldDB" id="A0A3A9YNT2"/>
<sequence length="307" mass="33236">MHSTQLPRLDLNLLIALDALLEEESVTEAARRLHLSSPAMSRTLGRIRKALGDQVLVRSGRVMVPTPRALALRGEVRELLERAQALFRPPAEPDPATLERTFTLLADDALLTAFGMPLLALLGERAPGVTLRLLPEGPENSRALRSTRVDLEIGVPGETAPETRVAPLFTDENIGVARRDHPLFSGEITPGRYAAADHVTASRRGRLHGPIDEALAGLGLRRRVVASLPTHSAALLVAAGSDLVARTGRRLAGPVIERLGLRTFEIPLPLPPLPVAQSWHPRFDGDPAHRWLRATVREVASGLRPGA</sequence>
<comment type="similarity">
    <text evidence="1">Belongs to the LysR transcriptional regulatory family.</text>
</comment>
<gene>
    <name evidence="6" type="ORF">D7294_28835</name>
</gene>
<organism evidence="6 7">
    <name type="scientific">Streptomyces hoynatensis</name>
    <dbReference type="NCBI Taxonomy" id="1141874"/>
    <lineage>
        <taxon>Bacteria</taxon>
        <taxon>Bacillati</taxon>
        <taxon>Actinomycetota</taxon>
        <taxon>Actinomycetes</taxon>
        <taxon>Kitasatosporales</taxon>
        <taxon>Streptomycetaceae</taxon>
        <taxon>Streptomyces</taxon>
    </lineage>
</organism>
<keyword evidence="7" id="KW-1185">Reference proteome</keyword>
<dbReference type="GO" id="GO:0003700">
    <property type="term" value="F:DNA-binding transcription factor activity"/>
    <property type="evidence" value="ECO:0007669"/>
    <property type="project" value="InterPro"/>
</dbReference>
<dbReference type="PANTHER" id="PTHR30118">
    <property type="entry name" value="HTH-TYPE TRANSCRIPTIONAL REGULATOR LEUO-RELATED"/>
    <property type="match status" value="1"/>
</dbReference>
<dbReference type="Proteomes" id="UP000272474">
    <property type="component" value="Unassembled WGS sequence"/>
</dbReference>
<dbReference type="PANTHER" id="PTHR30118:SF15">
    <property type="entry name" value="TRANSCRIPTIONAL REGULATORY PROTEIN"/>
    <property type="match status" value="1"/>
</dbReference>